<comment type="caution">
    <text evidence="1">The sequence shown here is derived from an EMBL/GenBank/DDBJ whole genome shotgun (WGS) entry which is preliminary data.</text>
</comment>
<dbReference type="EMBL" id="AMCI01001308">
    <property type="protein sequence ID" value="EJX05976.1"/>
    <property type="molecule type" value="Genomic_DNA"/>
</dbReference>
<proteinExistence type="predicted"/>
<dbReference type="Pfam" id="PF05717">
    <property type="entry name" value="TnpB_IS66"/>
    <property type="match status" value="1"/>
</dbReference>
<protein>
    <submittedName>
        <fullName evidence="1">Transposase (Putative), IS66 Orf2 like protein</fullName>
    </submittedName>
</protein>
<reference evidence="1" key="1">
    <citation type="journal article" date="2012" name="PLoS ONE">
        <title>Gene sets for utilization of primary and secondary nutrition supplies in the distal gut of endangered iberian lynx.</title>
        <authorList>
            <person name="Alcaide M."/>
            <person name="Messina E."/>
            <person name="Richter M."/>
            <person name="Bargiela R."/>
            <person name="Peplies J."/>
            <person name="Huws S.A."/>
            <person name="Newbold C.J."/>
            <person name="Golyshin P.N."/>
            <person name="Simon M.A."/>
            <person name="Lopez G."/>
            <person name="Yakimov M.M."/>
            <person name="Ferrer M."/>
        </authorList>
    </citation>
    <scope>NUCLEOTIDE SEQUENCE</scope>
</reference>
<dbReference type="AlphaFoldDB" id="J9D0A9"/>
<gene>
    <name evidence="1" type="ORF">EVA_05917</name>
</gene>
<dbReference type="PANTHER" id="PTHR36455:SF1">
    <property type="entry name" value="BLR8292 PROTEIN"/>
    <property type="match status" value="1"/>
</dbReference>
<dbReference type="InterPro" id="IPR008878">
    <property type="entry name" value="Transposase_IS66_Orf2"/>
</dbReference>
<accession>J9D0A9</accession>
<dbReference type="PANTHER" id="PTHR36455">
    <property type="match status" value="1"/>
</dbReference>
<sequence>MNLDFADYTITIAIVPVDLRAGYSRLSAIALTLMKIDVDQGNDVVIFISKSRHMCKVLWSDQRGHSLLTRRLNQGTFQKLVARAEDPNGIPFTKAEVLHYLDGGSVQAIRKRFLINC</sequence>
<name>J9D0A9_9ZZZZ</name>
<evidence type="ECO:0000313" key="1">
    <source>
        <dbReference type="EMBL" id="EJX05976.1"/>
    </source>
</evidence>
<organism evidence="1">
    <name type="scientific">gut metagenome</name>
    <dbReference type="NCBI Taxonomy" id="749906"/>
    <lineage>
        <taxon>unclassified sequences</taxon>
        <taxon>metagenomes</taxon>
        <taxon>organismal metagenomes</taxon>
    </lineage>
</organism>